<dbReference type="OrthoDB" id="6201422at2759"/>
<dbReference type="Proteomes" id="UP000694844">
    <property type="component" value="Chromosome 7"/>
</dbReference>
<gene>
    <name evidence="3" type="primary">LOC111104723</name>
</gene>
<keyword evidence="2" id="KW-1185">Reference proteome</keyword>
<sequence>MFSIFFISLFFLSHSLETEYYTSTNTHNPCPLDRVWDKTNRICRECDPGFYGTSCLNPCRYPTYGVYCQKFCDCSENICSNIFGCSGDNGNKTFGLETEYYTSTNTHNPCPLDRVWDKTNRICRECDPGFYGTSCLNPCRYPTYGVYCQKFCDCSENICSNIFGCSGDNGNKTFGNTHNPCTLDRVWDKTNRICRECDPGFYGTICLNPCRYPNYGVSCQKFCDCSENICSNIFGCSGDNG</sequence>
<protein>
    <submittedName>
        <fullName evidence="3">Cell death abnormality protein 1-like isoform X1</fullName>
    </submittedName>
</protein>
<dbReference type="RefSeq" id="XP_022294530.1">
    <property type="nucleotide sequence ID" value="XM_022438822.1"/>
</dbReference>
<feature type="chain" id="PRO_5034189407" evidence="1">
    <location>
        <begin position="19"/>
        <end position="241"/>
    </location>
</feature>
<evidence type="ECO:0000256" key="1">
    <source>
        <dbReference type="SAM" id="SignalP"/>
    </source>
</evidence>
<keyword evidence="1" id="KW-0732">Signal</keyword>
<proteinExistence type="predicted"/>
<evidence type="ECO:0000313" key="3">
    <source>
        <dbReference type="RefSeq" id="XP_022294530.1"/>
    </source>
</evidence>
<reference evidence="3" key="1">
    <citation type="submission" date="2025-08" db="UniProtKB">
        <authorList>
            <consortium name="RefSeq"/>
        </authorList>
    </citation>
    <scope>IDENTIFICATION</scope>
    <source>
        <tissue evidence="3">Whole sample</tissue>
    </source>
</reference>
<dbReference type="Gene3D" id="2.170.300.10">
    <property type="entry name" value="Tie2 ligand-binding domain superfamily"/>
    <property type="match status" value="1"/>
</dbReference>
<dbReference type="AlphaFoldDB" id="A0A8B8ATM1"/>
<evidence type="ECO:0000313" key="2">
    <source>
        <dbReference type="Proteomes" id="UP000694844"/>
    </source>
</evidence>
<dbReference type="GeneID" id="111104723"/>
<dbReference type="KEGG" id="cvn:111104723"/>
<organism evidence="2 3">
    <name type="scientific">Crassostrea virginica</name>
    <name type="common">Eastern oyster</name>
    <dbReference type="NCBI Taxonomy" id="6565"/>
    <lineage>
        <taxon>Eukaryota</taxon>
        <taxon>Metazoa</taxon>
        <taxon>Spiralia</taxon>
        <taxon>Lophotrochozoa</taxon>
        <taxon>Mollusca</taxon>
        <taxon>Bivalvia</taxon>
        <taxon>Autobranchia</taxon>
        <taxon>Pteriomorphia</taxon>
        <taxon>Ostreida</taxon>
        <taxon>Ostreoidea</taxon>
        <taxon>Ostreidae</taxon>
        <taxon>Crassostrea</taxon>
    </lineage>
</organism>
<feature type="signal peptide" evidence="1">
    <location>
        <begin position="1"/>
        <end position="18"/>
    </location>
</feature>
<name>A0A8B8ATM1_CRAVI</name>
<accession>A0A8B8ATM1</accession>